<evidence type="ECO:0000313" key="3">
    <source>
        <dbReference type="Proteomes" id="UP000187651"/>
    </source>
</evidence>
<organism evidence="2 3">
    <name type="scientific">Lachnospira pectinoschiza</name>
    <dbReference type="NCBI Taxonomy" id="28052"/>
    <lineage>
        <taxon>Bacteria</taxon>
        <taxon>Bacillati</taxon>
        <taxon>Bacillota</taxon>
        <taxon>Clostridia</taxon>
        <taxon>Lachnospirales</taxon>
        <taxon>Lachnospiraceae</taxon>
        <taxon>Lachnospira</taxon>
    </lineage>
</organism>
<dbReference type="SUPFAM" id="SSF109604">
    <property type="entry name" value="HD-domain/PDEase-like"/>
    <property type="match status" value="1"/>
</dbReference>
<protein>
    <submittedName>
        <fullName evidence="2">HD domain-containing protein</fullName>
    </submittedName>
</protein>
<dbReference type="OrthoDB" id="1669667at2"/>
<name>A0A1G9WSX6_9FIRM</name>
<dbReference type="Pfam" id="PF01966">
    <property type="entry name" value="HD"/>
    <property type="match status" value="1"/>
</dbReference>
<accession>A0A1G9WSX6</accession>
<dbReference type="AlphaFoldDB" id="A0A1G9WSX6"/>
<proteinExistence type="predicted"/>
<dbReference type="RefSeq" id="WP_027431565.1">
    <property type="nucleotide sequence ID" value="NZ_FNHZ01000003.1"/>
</dbReference>
<evidence type="ECO:0000313" key="2">
    <source>
        <dbReference type="EMBL" id="SDM87236.1"/>
    </source>
</evidence>
<gene>
    <name evidence="2" type="ORF">SAMN05216544_1318</name>
</gene>
<keyword evidence="3" id="KW-1185">Reference proteome</keyword>
<dbReference type="EMBL" id="FNHZ01000003">
    <property type="protein sequence ID" value="SDM87236.1"/>
    <property type="molecule type" value="Genomic_DNA"/>
</dbReference>
<sequence length="160" mass="18434">MERVNRILANETFKENMLHLQRLEKDRQYCRHGIDHLLDVARLAYIEDLEKGLAIEKEIIYGTALLHDLGRVLEYTKQIPHNEASVQLAKEILPECGFNNEEVKRICGAIAAHRDEKGMLDDGLAGLLYRADKKSRTCFDCLATKTCKWSEEKKNHLIVD</sequence>
<dbReference type="InterPro" id="IPR006674">
    <property type="entry name" value="HD_domain"/>
</dbReference>
<dbReference type="Gene3D" id="1.10.3210.10">
    <property type="entry name" value="Hypothetical protein af1432"/>
    <property type="match status" value="1"/>
</dbReference>
<dbReference type="Proteomes" id="UP000187651">
    <property type="component" value="Unassembled WGS sequence"/>
</dbReference>
<reference evidence="3" key="1">
    <citation type="submission" date="2016-10" db="EMBL/GenBank/DDBJ databases">
        <authorList>
            <person name="Varghese N."/>
            <person name="Submissions S."/>
        </authorList>
    </citation>
    <scope>NUCLEOTIDE SEQUENCE [LARGE SCALE GENOMIC DNA]</scope>
    <source>
        <strain evidence="3">M83</strain>
    </source>
</reference>
<feature type="domain" description="HD" evidence="1">
    <location>
        <begin position="34"/>
        <end position="135"/>
    </location>
</feature>
<evidence type="ECO:0000259" key="1">
    <source>
        <dbReference type="Pfam" id="PF01966"/>
    </source>
</evidence>